<proteinExistence type="predicted"/>
<comment type="caution">
    <text evidence="1">The sequence shown here is derived from an EMBL/GenBank/DDBJ whole genome shotgun (WGS) entry which is preliminary data.</text>
</comment>
<name>A0A6A3NGA8_9STRA</name>
<sequence length="163" mass="18041">MSPVFISASIAVRMALRRGPLGVRRRVWVCALGLLVGVRLRRNQHLHQSRQSLGDAGAHSFVLQVCVHTRRFAAILRDALAAGGSLRVDPRVVDEPHSPLCLLTGVRLSRCFAIPTSAGVRVGSYCPREKSIEHERKNALDDADSSYRLTSARLVRTTRFSFL</sequence>
<gene>
    <name evidence="1" type="ORF">PR001_g6124</name>
</gene>
<dbReference type="EMBL" id="QXFV01000283">
    <property type="protein sequence ID" value="KAE9042617.1"/>
    <property type="molecule type" value="Genomic_DNA"/>
</dbReference>
<accession>A0A6A3NGA8</accession>
<evidence type="ECO:0000313" key="2">
    <source>
        <dbReference type="Proteomes" id="UP000429607"/>
    </source>
</evidence>
<evidence type="ECO:0000313" key="1">
    <source>
        <dbReference type="EMBL" id="KAE9042617.1"/>
    </source>
</evidence>
<protein>
    <submittedName>
        <fullName evidence="1">Uncharacterized protein</fullName>
    </submittedName>
</protein>
<dbReference type="AlphaFoldDB" id="A0A6A3NGA8"/>
<reference evidence="1 2" key="1">
    <citation type="submission" date="2018-09" db="EMBL/GenBank/DDBJ databases">
        <title>Genomic investigation of the strawberry pathogen Phytophthora fragariae indicates pathogenicity is determined by transcriptional variation in three key races.</title>
        <authorList>
            <person name="Adams T.M."/>
            <person name="Armitage A.D."/>
            <person name="Sobczyk M.K."/>
            <person name="Bates H.J."/>
            <person name="Dunwell J.M."/>
            <person name="Nellist C.F."/>
            <person name="Harrison R.J."/>
        </authorList>
    </citation>
    <scope>NUCLEOTIDE SEQUENCE [LARGE SCALE GENOMIC DNA]</scope>
    <source>
        <strain evidence="1 2">SCRP249</strain>
    </source>
</reference>
<dbReference type="Proteomes" id="UP000429607">
    <property type="component" value="Unassembled WGS sequence"/>
</dbReference>
<organism evidence="1 2">
    <name type="scientific">Phytophthora rubi</name>
    <dbReference type="NCBI Taxonomy" id="129364"/>
    <lineage>
        <taxon>Eukaryota</taxon>
        <taxon>Sar</taxon>
        <taxon>Stramenopiles</taxon>
        <taxon>Oomycota</taxon>
        <taxon>Peronosporomycetes</taxon>
        <taxon>Peronosporales</taxon>
        <taxon>Peronosporaceae</taxon>
        <taxon>Phytophthora</taxon>
    </lineage>
</organism>